<dbReference type="CDD" id="cd07302">
    <property type="entry name" value="CHD"/>
    <property type="match status" value="1"/>
</dbReference>
<dbReference type="PANTHER" id="PTHR43081:SF11">
    <property type="entry name" value="BLR2264 PROTEIN"/>
    <property type="match status" value="1"/>
</dbReference>
<dbReference type="PROSITE" id="PS50125">
    <property type="entry name" value="GUANYLATE_CYCLASE_2"/>
    <property type="match status" value="1"/>
</dbReference>
<evidence type="ECO:0000259" key="1">
    <source>
        <dbReference type="PROSITE" id="PS50125"/>
    </source>
</evidence>
<dbReference type="EMBL" id="CP136704">
    <property type="protein sequence ID" value="WOI32955.1"/>
    <property type="molecule type" value="Genomic_DNA"/>
</dbReference>
<dbReference type="PANTHER" id="PTHR43081">
    <property type="entry name" value="ADENYLATE CYCLASE, TERMINAL-DIFFERENTIATION SPECIFIC-RELATED"/>
    <property type="match status" value="1"/>
</dbReference>
<dbReference type="Proteomes" id="UP001302666">
    <property type="component" value="Chromosome"/>
</dbReference>
<feature type="domain" description="Guanylate cyclase" evidence="1">
    <location>
        <begin position="199"/>
        <end position="330"/>
    </location>
</feature>
<dbReference type="InterPro" id="IPR050697">
    <property type="entry name" value="Adenylyl/Guanylyl_Cyclase_3/4"/>
</dbReference>
<dbReference type="Pfam" id="PF00211">
    <property type="entry name" value="Guanylate_cyc"/>
    <property type="match status" value="1"/>
</dbReference>
<evidence type="ECO:0000313" key="2">
    <source>
        <dbReference type="EMBL" id="WOI32955.1"/>
    </source>
</evidence>
<gene>
    <name evidence="2" type="ORF">R1T40_18765</name>
</gene>
<protein>
    <submittedName>
        <fullName evidence="2">Adenylate/guanylate cyclase domain-containing protein</fullName>
        <ecNumber evidence="2">4.6.1.-</ecNumber>
    </submittedName>
</protein>
<dbReference type="InterPro" id="IPR001054">
    <property type="entry name" value="A/G_cyclase"/>
</dbReference>
<organism evidence="2 3">
    <name type="scientific">Tritonibacter scottomollicae</name>
    <name type="common">Epibacterium scottomollicae</name>
    <dbReference type="NCBI Taxonomy" id="483013"/>
    <lineage>
        <taxon>Bacteria</taxon>
        <taxon>Pseudomonadati</taxon>
        <taxon>Pseudomonadota</taxon>
        <taxon>Alphaproteobacteria</taxon>
        <taxon>Rhodobacterales</taxon>
        <taxon>Paracoccaceae</taxon>
        <taxon>Tritonibacter</taxon>
    </lineage>
</organism>
<name>A0ABZ0HFF1_TRISK</name>
<dbReference type="RefSeq" id="WP_317385212.1">
    <property type="nucleotide sequence ID" value="NZ_CP136704.1"/>
</dbReference>
<sequence>MLRSFCEQLVNHGVPLLRMQLAQRALHPEFGGIGFTWTRADGMNAEYFARTDHTEAPVEWLQSPFFALIEGGEDEIYADLTGPDAARFPIFERLRAMGATSYFAHWQPVGEVTHADYDATSQKAEGVVGSWSFDGEPAAAKAYHALIREVFETLALVLSAASNREMGRSLLQVYLGRDAGARVLSGEIARGSSERIDAVIYLFDLRGFTELSERLPGEDLVDLLNDYFGHVVQVIQAHGGNILKFMGDGVMAMFNVGSLCEDAQAAMRAIRELGPRMERVNAVRAAQGLPLAGYTMALHAGEILYGNIGAPNRLDFTVIGPAVNLTARIADMHRTVERSIILSEDVRKAAGAEGDCLVSVGRYMLRGVATPIELFTLYDPDAGAVIATDIEPPEGRKA</sequence>
<accession>A0ABZ0HFF1</accession>
<dbReference type="SUPFAM" id="SSF55073">
    <property type="entry name" value="Nucleotide cyclase"/>
    <property type="match status" value="1"/>
</dbReference>
<dbReference type="InterPro" id="IPR029787">
    <property type="entry name" value="Nucleotide_cyclase"/>
</dbReference>
<proteinExistence type="predicted"/>
<dbReference type="GO" id="GO:0016829">
    <property type="term" value="F:lyase activity"/>
    <property type="evidence" value="ECO:0007669"/>
    <property type="project" value="UniProtKB-KW"/>
</dbReference>
<keyword evidence="3" id="KW-1185">Reference proteome</keyword>
<dbReference type="SMART" id="SM00044">
    <property type="entry name" value="CYCc"/>
    <property type="match status" value="1"/>
</dbReference>
<dbReference type="Gene3D" id="3.30.70.1230">
    <property type="entry name" value="Nucleotide cyclase"/>
    <property type="match status" value="1"/>
</dbReference>
<keyword evidence="2" id="KW-0456">Lyase</keyword>
<dbReference type="EC" id="4.6.1.-" evidence="2"/>
<reference evidence="2 3" key="1">
    <citation type="submission" date="2023-10" db="EMBL/GenBank/DDBJ databases">
        <title>Eight complete genome sequences of bacteria isolated from laboratory stock of Giant Kelp gametophytes.</title>
        <authorList>
            <person name="Tolentino B."/>
            <person name="Nuzhdin S."/>
        </authorList>
    </citation>
    <scope>NUCLEOTIDE SEQUENCE [LARGE SCALE GENOMIC DNA]</scope>
    <source>
        <strain evidence="2 3">LC.270.F.C4</strain>
    </source>
</reference>
<evidence type="ECO:0000313" key="3">
    <source>
        <dbReference type="Proteomes" id="UP001302666"/>
    </source>
</evidence>